<evidence type="ECO:0000256" key="2">
    <source>
        <dbReference type="ARBA" id="ARBA00008770"/>
    </source>
</evidence>
<dbReference type="NCBIfam" id="TIGR01484">
    <property type="entry name" value="HAD-SF-IIB"/>
    <property type="match status" value="1"/>
</dbReference>
<dbReference type="AlphaFoldDB" id="A0ABD5P190"/>
<comment type="caution">
    <text evidence="5">The sequence shown here is derived from an EMBL/GenBank/DDBJ whole genome shotgun (WGS) entry which is preliminary data.</text>
</comment>
<evidence type="ECO:0000256" key="3">
    <source>
        <dbReference type="ARBA" id="ARBA00022801"/>
    </source>
</evidence>
<dbReference type="GO" id="GO:0046872">
    <property type="term" value="F:metal ion binding"/>
    <property type="evidence" value="ECO:0007669"/>
    <property type="project" value="UniProtKB-KW"/>
</dbReference>
<dbReference type="RefSeq" id="WP_246969390.1">
    <property type="nucleotide sequence ID" value="NZ_CP095397.1"/>
</dbReference>
<dbReference type="Pfam" id="PF02358">
    <property type="entry name" value="Trehalose_PPase"/>
    <property type="match status" value="1"/>
</dbReference>
<evidence type="ECO:0000313" key="6">
    <source>
        <dbReference type="Proteomes" id="UP001595821"/>
    </source>
</evidence>
<dbReference type="InterPro" id="IPR003337">
    <property type="entry name" value="Trehalose_PPase"/>
</dbReference>
<name>A0ABD5P190_9EURY</name>
<dbReference type="NCBIfam" id="TIGR00685">
    <property type="entry name" value="T6PP"/>
    <property type="match status" value="1"/>
</dbReference>
<accession>A0ABD5P190</accession>
<evidence type="ECO:0000256" key="1">
    <source>
        <dbReference type="ARBA" id="ARBA00005199"/>
    </source>
</evidence>
<protein>
    <recommendedName>
        <fullName evidence="4">Trehalose 6-phosphate phosphatase</fullName>
        <ecNumber evidence="4">3.1.3.12</ecNumber>
    </recommendedName>
</protein>
<dbReference type="EC" id="3.1.3.12" evidence="4"/>
<comment type="similarity">
    <text evidence="2 4">Belongs to the trehalose phosphatase family.</text>
</comment>
<dbReference type="PANTHER" id="PTHR43768:SF3">
    <property type="entry name" value="TREHALOSE 6-PHOSPHATE PHOSPHATASE"/>
    <property type="match status" value="1"/>
</dbReference>
<dbReference type="SUPFAM" id="SSF56784">
    <property type="entry name" value="HAD-like"/>
    <property type="match status" value="1"/>
</dbReference>
<dbReference type="EMBL" id="JBHSDJ010000111">
    <property type="protein sequence ID" value="MFC4248024.1"/>
    <property type="molecule type" value="Genomic_DNA"/>
</dbReference>
<organism evidence="5 6">
    <name type="scientific">Natribaculum luteum</name>
    <dbReference type="NCBI Taxonomy" id="1586232"/>
    <lineage>
        <taxon>Archaea</taxon>
        <taxon>Methanobacteriati</taxon>
        <taxon>Methanobacteriota</taxon>
        <taxon>Stenosarchaea group</taxon>
        <taxon>Halobacteria</taxon>
        <taxon>Halobacteriales</taxon>
        <taxon>Natrialbaceae</taxon>
        <taxon>Natribaculum</taxon>
    </lineage>
</organism>
<evidence type="ECO:0000313" key="5">
    <source>
        <dbReference type="EMBL" id="MFC4248024.1"/>
    </source>
</evidence>
<reference evidence="5 6" key="1">
    <citation type="journal article" date="2014" name="Int. J. Syst. Evol. Microbiol.">
        <title>Complete genome sequence of Corynebacterium casei LMG S-19264T (=DSM 44701T), isolated from a smear-ripened cheese.</title>
        <authorList>
            <consortium name="US DOE Joint Genome Institute (JGI-PGF)"/>
            <person name="Walter F."/>
            <person name="Albersmeier A."/>
            <person name="Kalinowski J."/>
            <person name="Ruckert C."/>
        </authorList>
    </citation>
    <scope>NUCLEOTIDE SEQUENCE [LARGE SCALE GENOMIC DNA]</scope>
    <source>
        <strain evidence="5 6">IBRC-M 10912</strain>
    </source>
</reference>
<comment type="cofactor">
    <cofactor evidence="4">
        <name>Mg(2+)</name>
        <dbReference type="ChEBI" id="CHEBI:18420"/>
    </cofactor>
</comment>
<dbReference type="GeneID" id="71855388"/>
<dbReference type="Proteomes" id="UP001595821">
    <property type="component" value="Unassembled WGS sequence"/>
</dbReference>
<dbReference type="InterPro" id="IPR044651">
    <property type="entry name" value="OTSB-like"/>
</dbReference>
<dbReference type="PANTHER" id="PTHR43768">
    <property type="entry name" value="TREHALOSE 6-PHOSPHATE PHOSPHATASE"/>
    <property type="match status" value="1"/>
</dbReference>
<dbReference type="GO" id="GO:0004805">
    <property type="term" value="F:trehalose-phosphatase activity"/>
    <property type="evidence" value="ECO:0007669"/>
    <property type="project" value="UniProtKB-EC"/>
</dbReference>
<comment type="pathway">
    <text evidence="1 4">Glycan biosynthesis; trehalose biosynthesis.</text>
</comment>
<proteinExistence type="inferred from homology"/>
<dbReference type="Gene3D" id="3.30.70.1020">
    <property type="entry name" value="Trehalose-6-phosphate phosphatase related protein, domain 2"/>
    <property type="match status" value="1"/>
</dbReference>
<dbReference type="InterPro" id="IPR006379">
    <property type="entry name" value="HAD-SF_hydro_IIB"/>
</dbReference>
<comment type="catalytic activity">
    <reaction evidence="4">
        <text>alpha,alpha-trehalose 6-phosphate + H2O = alpha,alpha-trehalose + phosphate</text>
        <dbReference type="Rhea" id="RHEA:23420"/>
        <dbReference type="ChEBI" id="CHEBI:15377"/>
        <dbReference type="ChEBI" id="CHEBI:16551"/>
        <dbReference type="ChEBI" id="CHEBI:43474"/>
        <dbReference type="ChEBI" id="CHEBI:58429"/>
        <dbReference type="EC" id="3.1.3.12"/>
    </reaction>
</comment>
<dbReference type="InterPro" id="IPR036412">
    <property type="entry name" value="HAD-like_sf"/>
</dbReference>
<keyword evidence="4" id="KW-0460">Magnesium</keyword>
<comment type="function">
    <text evidence="4">Removes the phosphate from trehalose 6-phosphate to produce free trehalose.</text>
</comment>
<keyword evidence="4" id="KW-0479">Metal-binding</keyword>
<evidence type="ECO:0000256" key="4">
    <source>
        <dbReference type="RuleBase" id="RU361117"/>
    </source>
</evidence>
<gene>
    <name evidence="5" type="primary">otsB</name>
    <name evidence="5" type="ORF">ACFOZ7_13915</name>
</gene>
<sequence length="282" mass="29971">MSETRPRPIDEHLPRLRRELDLVSELLVCLDFDGTLAPIVDDPDEASLTPATEAAVESLASATNVSTAIVSGRRLADVRSRVDAVSTCAGNHGLELVRDGSRLVHPVARERTELVERTCRALETAVDPIAGCRVENKRLTGTVHVRSVPSAARPVVRRLAHDVVDRIGGGDLESSTGKRVIEFAPAISWGKGDAVSLLESVHPEGTFVVYVGDDVTDESAFRAVEPDGLGVRVGDDRPSAASCRVRSPSAVASLLGWLATVGDGLVGESGDRSTREIASKTE</sequence>
<dbReference type="Gene3D" id="3.40.50.1000">
    <property type="entry name" value="HAD superfamily/HAD-like"/>
    <property type="match status" value="1"/>
</dbReference>
<dbReference type="InterPro" id="IPR023214">
    <property type="entry name" value="HAD_sf"/>
</dbReference>
<keyword evidence="3 4" id="KW-0378">Hydrolase</keyword>